<dbReference type="STRING" id="1274631.LMTR13_05090"/>
<dbReference type="GO" id="GO:0016887">
    <property type="term" value="F:ATP hydrolysis activity"/>
    <property type="evidence" value="ECO:0007669"/>
    <property type="project" value="InterPro"/>
</dbReference>
<dbReference type="GO" id="GO:0140359">
    <property type="term" value="F:ABC-type transporter activity"/>
    <property type="evidence" value="ECO:0007669"/>
    <property type="project" value="InterPro"/>
</dbReference>
<proteinExistence type="inferred from homology"/>
<feature type="domain" description="ABC transporter" evidence="10">
    <location>
        <begin position="4"/>
        <end position="234"/>
    </location>
</feature>
<dbReference type="Gene3D" id="2.40.50.100">
    <property type="match status" value="2"/>
</dbReference>
<dbReference type="InterPro" id="IPR008995">
    <property type="entry name" value="Mo/tungstate-bd_C_term_dom"/>
</dbReference>
<keyword evidence="4" id="KW-1003">Cell membrane</keyword>
<dbReference type="EMBL" id="CP016428">
    <property type="protein sequence ID" value="ANV99639.1"/>
    <property type="molecule type" value="Genomic_DNA"/>
</dbReference>
<dbReference type="Gene3D" id="2.40.50.140">
    <property type="entry name" value="Nucleic acid-binding proteins"/>
    <property type="match status" value="1"/>
</dbReference>
<dbReference type="PROSITE" id="PS50893">
    <property type="entry name" value="ABC_TRANSPORTER_2"/>
    <property type="match status" value="1"/>
</dbReference>
<accession>A0A1B1UA40</accession>
<dbReference type="Pfam" id="PF00005">
    <property type="entry name" value="ABC_tran"/>
    <property type="match status" value="1"/>
</dbReference>
<dbReference type="KEGG" id="bic:LMTR13_05090"/>
<dbReference type="Proteomes" id="UP000092839">
    <property type="component" value="Chromosome"/>
</dbReference>
<dbReference type="GO" id="GO:0008643">
    <property type="term" value="P:carbohydrate transport"/>
    <property type="evidence" value="ECO:0007669"/>
    <property type="project" value="InterPro"/>
</dbReference>
<dbReference type="InterPro" id="IPR003593">
    <property type="entry name" value="AAA+_ATPase"/>
</dbReference>
<evidence type="ECO:0000256" key="9">
    <source>
        <dbReference type="ARBA" id="ARBA00024722"/>
    </source>
</evidence>
<dbReference type="InterPro" id="IPR027417">
    <property type="entry name" value="P-loop_NTPase"/>
</dbReference>
<dbReference type="PANTHER" id="PTHR43875:SF15">
    <property type="entry name" value="TREHALOSE IMPORT ATP-BINDING PROTEIN SUGC"/>
    <property type="match status" value="1"/>
</dbReference>
<keyword evidence="7" id="KW-1278">Translocase</keyword>
<evidence type="ECO:0000259" key="10">
    <source>
        <dbReference type="PROSITE" id="PS50893"/>
    </source>
</evidence>
<evidence type="ECO:0000256" key="3">
    <source>
        <dbReference type="ARBA" id="ARBA00022448"/>
    </source>
</evidence>
<evidence type="ECO:0000256" key="6">
    <source>
        <dbReference type="ARBA" id="ARBA00022840"/>
    </source>
</evidence>
<keyword evidence="5" id="KW-0547">Nucleotide-binding</keyword>
<dbReference type="InterPro" id="IPR012340">
    <property type="entry name" value="NA-bd_OB-fold"/>
</dbReference>
<keyword evidence="3" id="KW-0813">Transport</keyword>
<evidence type="ECO:0000313" key="12">
    <source>
        <dbReference type="Proteomes" id="UP000092839"/>
    </source>
</evidence>
<evidence type="ECO:0000256" key="4">
    <source>
        <dbReference type="ARBA" id="ARBA00022475"/>
    </source>
</evidence>
<dbReference type="RefSeq" id="WP_065726934.1">
    <property type="nucleotide sequence ID" value="NZ_CP016428.1"/>
</dbReference>
<evidence type="ECO:0000256" key="2">
    <source>
        <dbReference type="ARBA" id="ARBA00005417"/>
    </source>
</evidence>
<dbReference type="InterPro" id="IPR003439">
    <property type="entry name" value="ABC_transporter-like_ATP-bd"/>
</dbReference>
<dbReference type="OrthoDB" id="394852at2"/>
<dbReference type="PANTHER" id="PTHR43875">
    <property type="entry name" value="MALTODEXTRIN IMPORT ATP-BINDING PROTEIN MSMX"/>
    <property type="match status" value="1"/>
</dbReference>
<sequence>MATVEARHISKHFDEVRAVDGIDLLAREGEFLVLLGPSGCGKTTLMRLIAGLEQPTAGDIVIDGSVVTDLPPRARNVAMVFQSYALYPHLTVAKNISFPLRAVGMQRDAIRKKVEWAARMFGIERFLDRKPRQLSGGERQRVALARAVVREPVVFLLDEPLSNLDAKLRNSARDELKQFQRDLATTTIYVTHDQAEAMGLGDRIAVLNQGKVIQIGTPQEIYGKPMDTFVATFIGSPPMNLVEEGAFYVGFRPEAFLPREVGNSDDSIGFPFRVTRVEYLGADRLVYGVLEGRTAEAHVISKLPNNIRAEVVAGERYDFVVRKREIHRFDRNSGRHIDGSGR</sequence>
<evidence type="ECO:0000256" key="1">
    <source>
        <dbReference type="ARBA" id="ARBA00004417"/>
    </source>
</evidence>
<comment type="function">
    <text evidence="9">Involved in beta-(1--&gt;2)glucan export. Transmembrane domains (TMD) form a pore in the inner membrane and the ATP-binding domain (NBD) is responsible for energy generation.</text>
</comment>
<evidence type="ECO:0000256" key="5">
    <source>
        <dbReference type="ARBA" id="ARBA00022741"/>
    </source>
</evidence>
<gene>
    <name evidence="11" type="ORF">LMTR13_05090</name>
</gene>
<dbReference type="CDD" id="cd03301">
    <property type="entry name" value="ABC_MalK_N"/>
    <property type="match status" value="1"/>
</dbReference>
<evidence type="ECO:0000256" key="8">
    <source>
        <dbReference type="ARBA" id="ARBA00023136"/>
    </source>
</evidence>
<dbReference type="SUPFAM" id="SSF50331">
    <property type="entry name" value="MOP-like"/>
    <property type="match status" value="1"/>
</dbReference>
<dbReference type="FunFam" id="3.40.50.300:FF:000042">
    <property type="entry name" value="Maltose/maltodextrin ABC transporter, ATP-binding protein"/>
    <property type="match status" value="1"/>
</dbReference>
<reference evidence="11 12" key="1">
    <citation type="submission" date="2016-07" db="EMBL/GenBank/DDBJ databases">
        <title>Complete genome sequence of Bradyrhizobium icense LMTR 13T, a potential inoculant strain isolated from lima bean (Phaseolus lunatus) in Peru.</title>
        <authorList>
            <person name="Ormeno-Orrillo E."/>
            <person name="Duran D."/>
            <person name="Rogel M.A."/>
            <person name="Rey L."/>
            <person name="Imperial J."/>
            <person name="Ruiz-Argueso T."/>
            <person name="Martinez-Romero E."/>
        </authorList>
    </citation>
    <scope>NUCLEOTIDE SEQUENCE [LARGE SCALE GENOMIC DNA]</scope>
    <source>
        <strain evidence="11 12">LMTR 13</strain>
    </source>
</reference>
<dbReference type="SUPFAM" id="SSF52540">
    <property type="entry name" value="P-loop containing nucleoside triphosphate hydrolases"/>
    <property type="match status" value="1"/>
</dbReference>
<dbReference type="InterPro" id="IPR015855">
    <property type="entry name" value="ABC_transpr_MalK-like"/>
</dbReference>
<dbReference type="GO" id="GO:0005524">
    <property type="term" value="F:ATP binding"/>
    <property type="evidence" value="ECO:0007669"/>
    <property type="project" value="UniProtKB-KW"/>
</dbReference>
<keyword evidence="6" id="KW-0067">ATP-binding</keyword>
<organism evidence="11 12">
    <name type="scientific">Bradyrhizobium icense</name>
    <dbReference type="NCBI Taxonomy" id="1274631"/>
    <lineage>
        <taxon>Bacteria</taxon>
        <taxon>Pseudomonadati</taxon>
        <taxon>Pseudomonadota</taxon>
        <taxon>Alphaproteobacteria</taxon>
        <taxon>Hyphomicrobiales</taxon>
        <taxon>Nitrobacteraceae</taxon>
        <taxon>Bradyrhizobium</taxon>
    </lineage>
</organism>
<dbReference type="Gene3D" id="3.40.50.300">
    <property type="entry name" value="P-loop containing nucleotide triphosphate hydrolases"/>
    <property type="match status" value="1"/>
</dbReference>
<comment type="similarity">
    <text evidence="2">Belongs to the ABC transporter superfamily.</text>
</comment>
<evidence type="ECO:0000313" key="11">
    <source>
        <dbReference type="EMBL" id="ANV99639.1"/>
    </source>
</evidence>
<dbReference type="PROSITE" id="PS00211">
    <property type="entry name" value="ABC_TRANSPORTER_1"/>
    <property type="match status" value="1"/>
</dbReference>
<keyword evidence="8" id="KW-0472">Membrane</keyword>
<dbReference type="InterPro" id="IPR017871">
    <property type="entry name" value="ABC_transporter-like_CS"/>
</dbReference>
<dbReference type="InterPro" id="IPR047641">
    <property type="entry name" value="ABC_transpr_MalK/UgpC-like"/>
</dbReference>
<keyword evidence="12" id="KW-1185">Reference proteome</keyword>
<dbReference type="AlphaFoldDB" id="A0A1B1UA40"/>
<protein>
    <submittedName>
        <fullName evidence="11">ABC transporter</fullName>
    </submittedName>
</protein>
<comment type="subcellular location">
    <subcellularLocation>
        <location evidence="1">Cell inner membrane</location>
        <topology evidence="1">Peripheral membrane protein</topology>
    </subcellularLocation>
</comment>
<dbReference type="GO" id="GO:0055052">
    <property type="term" value="C:ATP-binding cassette (ABC) transporter complex, substrate-binding subunit-containing"/>
    <property type="evidence" value="ECO:0007669"/>
    <property type="project" value="TreeGrafter"/>
</dbReference>
<evidence type="ECO:0000256" key="7">
    <source>
        <dbReference type="ARBA" id="ARBA00022967"/>
    </source>
</evidence>
<dbReference type="SMART" id="SM00382">
    <property type="entry name" value="AAA"/>
    <property type="match status" value="1"/>
</dbReference>
<name>A0A1B1UA40_9BRAD</name>